<proteinExistence type="predicted"/>
<gene>
    <name evidence="3" type="primary">LOC109115855</name>
</gene>
<keyword evidence="2" id="KW-1185">Reference proteome</keyword>
<evidence type="ECO:0000313" key="3">
    <source>
        <dbReference type="RefSeq" id="XP_019055874.1"/>
    </source>
</evidence>
<dbReference type="KEGG" id="nnu:109115855"/>
<dbReference type="AlphaFoldDB" id="A0A1U8QAQ2"/>
<dbReference type="InterPro" id="IPR012337">
    <property type="entry name" value="RNaseH-like_sf"/>
</dbReference>
<dbReference type="InterPro" id="IPR056924">
    <property type="entry name" value="SH3_Tf2-1"/>
</dbReference>
<dbReference type="GeneID" id="109115855"/>
<feature type="domain" description="Integrase catalytic" evidence="1">
    <location>
        <begin position="7"/>
        <end position="113"/>
    </location>
</feature>
<evidence type="ECO:0000259" key="1">
    <source>
        <dbReference type="PROSITE" id="PS50994"/>
    </source>
</evidence>
<dbReference type="Proteomes" id="UP000189703">
    <property type="component" value="Unplaced"/>
</dbReference>
<dbReference type="SUPFAM" id="SSF53098">
    <property type="entry name" value="Ribonuclease H-like"/>
    <property type="match status" value="1"/>
</dbReference>
<dbReference type="PANTHER" id="PTHR35046">
    <property type="entry name" value="ZINC KNUCKLE (CCHC-TYPE) FAMILY PROTEIN"/>
    <property type="match status" value="1"/>
</dbReference>
<dbReference type="PROSITE" id="PS50994">
    <property type="entry name" value="INTEGRASE"/>
    <property type="match status" value="1"/>
</dbReference>
<dbReference type="SUPFAM" id="SSF54160">
    <property type="entry name" value="Chromo domain-like"/>
    <property type="match status" value="1"/>
</dbReference>
<dbReference type="OMA" id="DDATWEY"/>
<name>A0A1U8QAQ2_NELNU</name>
<dbReference type="InterPro" id="IPR016197">
    <property type="entry name" value="Chromo-like_dom_sf"/>
</dbReference>
<protein>
    <submittedName>
        <fullName evidence="3">Uncharacterized protein LOC109115855</fullName>
    </submittedName>
</protein>
<dbReference type="InParanoid" id="A0A1U8QAQ2"/>
<dbReference type="STRING" id="4432.A0A1U8QAQ2"/>
<dbReference type="OrthoDB" id="1938712at2759"/>
<dbReference type="Gene3D" id="3.30.420.10">
    <property type="entry name" value="Ribonuclease H-like superfamily/Ribonuclease H"/>
    <property type="match status" value="1"/>
</dbReference>
<evidence type="ECO:0000313" key="2">
    <source>
        <dbReference type="Proteomes" id="UP000189703"/>
    </source>
</evidence>
<dbReference type="PANTHER" id="PTHR35046:SF18">
    <property type="entry name" value="RNA-DIRECTED DNA POLYMERASE"/>
    <property type="match status" value="1"/>
</dbReference>
<dbReference type="GO" id="GO:0003676">
    <property type="term" value="F:nucleic acid binding"/>
    <property type="evidence" value="ECO:0007669"/>
    <property type="project" value="InterPro"/>
</dbReference>
<accession>A0A1U8QAQ2</accession>
<organism evidence="2 3">
    <name type="scientific">Nelumbo nucifera</name>
    <name type="common">Sacred lotus</name>
    <dbReference type="NCBI Taxonomy" id="4432"/>
    <lineage>
        <taxon>Eukaryota</taxon>
        <taxon>Viridiplantae</taxon>
        <taxon>Streptophyta</taxon>
        <taxon>Embryophyta</taxon>
        <taxon>Tracheophyta</taxon>
        <taxon>Spermatophyta</taxon>
        <taxon>Magnoliopsida</taxon>
        <taxon>Proteales</taxon>
        <taxon>Nelumbonaceae</taxon>
        <taxon>Nelumbo</taxon>
    </lineage>
</organism>
<dbReference type="InterPro" id="IPR036397">
    <property type="entry name" value="RNaseH_sf"/>
</dbReference>
<dbReference type="InterPro" id="IPR001584">
    <property type="entry name" value="Integrase_cat-core"/>
</dbReference>
<sequence>MSPVGLLQPLPIPEQIWEDIAMDFIETLPKSKGFDTIMVVVDRLSKYAHFIPLSHPFSGLTVAQAFLHNIVHLHGIPRSIVSDRDKVFMSFFWRELFTLQGSELHRSSAYHPQMVVYGRDPPPLIRYELGFTANADVEVVLLHRDAILGELRAHLHRAQQKMKDSTDANQRNVNFDVGNLVICVVAYKFQLPPNARIHPVFHVSQLKKAIGNHISSPVIPSTLSDDMEMLVELVAVQGVHPSTMPGVTGSEVLIHWPDLPDFEDSWEPFDLLRNQFPHFNLEDKVRLWVAGNDRPPINLTYARKRKGQQSAKGGNN</sequence>
<reference evidence="3" key="1">
    <citation type="submission" date="2025-08" db="UniProtKB">
        <authorList>
            <consortium name="RefSeq"/>
        </authorList>
    </citation>
    <scope>IDENTIFICATION</scope>
</reference>
<dbReference type="RefSeq" id="XP_019055874.1">
    <property type="nucleotide sequence ID" value="XM_019200329.1"/>
</dbReference>
<dbReference type="Pfam" id="PF24626">
    <property type="entry name" value="SH3_Tf2-1"/>
    <property type="match status" value="1"/>
</dbReference>
<dbReference type="GO" id="GO:0015074">
    <property type="term" value="P:DNA integration"/>
    <property type="evidence" value="ECO:0007669"/>
    <property type="project" value="InterPro"/>
</dbReference>